<organism evidence="5 6">
    <name type="scientific">Virgibacillus chiguensis</name>
    <dbReference type="NCBI Taxonomy" id="411959"/>
    <lineage>
        <taxon>Bacteria</taxon>
        <taxon>Bacillati</taxon>
        <taxon>Bacillota</taxon>
        <taxon>Bacilli</taxon>
        <taxon>Bacillales</taxon>
        <taxon>Bacillaceae</taxon>
        <taxon>Virgibacillus</taxon>
    </lineage>
</organism>
<dbReference type="OrthoDB" id="162505at2"/>
<evidence type="ECO:0000256" key="3">
    <source>
        <dbReference type="ARBA" id="ARBA00023163"/>
    </source>
</evidence>
<dbReference type="RefSeq" id="WP_073009791.1">
    <property type="nucleotide sequence ID" value="NZ_FQXD01000010.1"/>
</dbReference>
<keyword evidence="2 5" id="KW-0238">DNA-binding</keyword>
<dbReference type="PANTHER" id="PTHR38445:SF9">
    <property type="entry name" value="HTH-TYPE TRANSCRIPTIONAL REPRESSOR YTRA"/>
    <property type="match status" value="1"/>
</dbReference>
<accession>A0A1M5USY3</accession>
<dbReference type="GO" id="GO:0003700">
    <property type="term" value="F:DNA-binding transcription factor activity"/>
    <property type="evidence" value="ECO:0007669"/>
    <property type="project" value="InterPro"/>
</dbReference>
<dbReference type="PANTHER" id="PTHR38445">
    <property type="entry name" value="HTH-TYPE TRANSCRIPTIONAL REPRESSOR YTRA"/>
    <property type="match status" value="1"/>
</dbReference>
<dbReference type="InterPro" id="IPR036388">
    <property type="entry name" value="WH-like_DNA-bd_sf"/>
</dbReference>
<evidence type="ECO:0000313" key="6">
    <source>
        <dbReference type="Proteomes" id="UP000184079"/>
    </source>
</evidence>
<dbReference type="EMBL" id="FQXD01000010">
    <property type="protein sequence ID" value="SHH65823.1"/>
    <property type="molecule type" value="Genomic_DNA"/>
</dbReference>
<dbReference type="InterPro" id="IPR000524">
    <property type="entry name" value="Tscrpt_reg_HTH_GntR"/>
</dbReference>
<dbReference type="CDD" id="cd07377">
    <property type="entry name" value="WHTH_GntR"/>
    <property type="match status" value="1"/>
</dbReference>
<dbReference type="AlphaFoldDB" id="A0A1M5USY3"/>
<dbReference type="Gene3D" id="1.10.10.10">
    <property type="entry name" value="Winged helix-like DNA-binding domain superfamily/Winged helix DNA-binding domain"/>
    <property type="match status" value="1"/>
</dbReference>
<keyword evidence="3" id="KW-0804">Transcription</keyword>
<sequence>MLLDTSGMKPIYIQIAEWIEAEILNGNFLPHDKVYSQYTLADMFTINPATAAKGLKLLAEENILYSKRGLGKFVTPEAKEIIMDKRKNQTLKQLLEDVVVEAEQLKVDEQELMQLLQATIAKRKGRK</sequence>
<dbReference type="PROSITE" id="PS50949">
    <property type="entry name" value="HTH_GNTR"/>
    <property type="match status" value="1"/>
</dbReference>
<dbReference type="SUPFAM" id="SSF46785">
    <property type="entry name" value="Winged helix' DNA-binding domain"/>
    <property type="match status" value="1"/>
</dbReference>
<name>A0A1M5USY3_9BACI</name>
<keyword evidence="6" id="KW-1185">Reference proteome</keyword>
<evidence type="ECO:0000256" key="1">
    <source>
        <dbReference type="ARBA" id="ARBA00023015"/>
    </source>
</evidence>
<feature type="domain" description="HTH gntR-type" evidence="4">
    <location>
        <begin position="9"/>
        <end position="77"/>
    </location>
</feature>
<keyword evidence="1" id="KW-0805">Transcription regulation</keyword>
<evidence type="ECO:0000313" key="5">
    <source>
        <dbReference type="EMBL" id="SHH65823.1"/>
    </source>
</evidence>
<protein>
    <submittedName>
        <fullName evidence="5">DNA-binding transcriptional regulator YhcF, GntR family</fullName>
    </submittedName>
</protein>
<reference evidence="6" key="1">
    <citation type="submission" date="2016-11" db="EMBL/GenBank/DDBJ databases">
        <authorList>
            <person name="Varghese N."/>
            <person name="Submissions S."/>
        </authorList>
    </citation>
    <scope>NUCLEOTIDE SEQUENCE [LARGE SCALE GENOMIC DNA]</scope>
    <source>
        <strain evidence="6">CGMCC 1.6496</strain>
    </source>
</reference>
<evidence type="ECO:0000256" key="2">
    <source>
        <dbReference type="ARBA" id="ARBA00023125"/>
    </source>
</evidence>
<gene>
    <name evidence="5" type="ORF">SAMN05421807_110110</name>
</gene>
<dbReference type="GO" id="GO:0003677">
    <property type="term" value="F:DNA binding"/>
    <property type="evidence" value="ECO:0007669"/>
    <property type="project" value="UniProtKB-KW"/>
</dbReference>
<dbReference type="SMART" id="SM00345">
    <property type="entry name" value="HTH_GNTR"/>
    <property type="match status" value="1"/>
</dbReference>
<dbReference type="InterPro" id="IPR036390">
    <property type="entry name" value="WH_DNA-bd_sf"/>
</dbReference>
<evidence type="ECO:0000259" key="4">
    <source>
        <dbReference type="PROSITE" id="PS50949"/>
    </source>
</evidence>
<dbReference type="Pfam" id="PF00392">
    <property type="entry name" value="GntR"/>
    <property type="match status" value="1"/>
</dbReference>
<proteinExistence type="predicted"/>
<dbReference type="Proteomes" id="UP000184079">
    <property type="component" value="Unassembled WGS sequence"/>
</dbReference>